<feature type="transmembrane region" description="Helical" evidence="1">
    <location>
        <begin position="46"/>
        <end position="67"/>
    </location>
</feature>
<evidence type="ECO:0000313" key="2">
    <source>
        <dbReference type="EMBL" id="JAP57034.1"/>
    </source>
</evidence>
<keyword evidence="1" id="KW-0472">Membrane</keyword>
<dbReference type="EMBL" id="GEEE01006191">
    <property type="protein sequence ID" value="JAP57034.1"/>
    <property type="molecule type" value="Transcribed_RNA"/>
</dbReference>
<feature type="transmembrane region" description="Helical" evidence="1">
    <location>
        <begin position="403"/>
        <end position="424"/>
    </location>
</feature>
<protein>
    <submittedName>
        <fullName evidence="2">Uncharacterized protein</fullName>
    </submittedName>
</protein>
<feature type="non-terminal residue" evidence="2">
    <location>
        <position position="1"/>
    </location>
</feature>
<gene>
    <name evidence="2" type="ORF">TR99331</name>
</gene>
<evidence type="ECO:0000256" key="1">
    <source>
        <dbReference type="SAM" id="Phobius"/>
    </source>
</evidence>
<reference evidence="2" key="1">
    <citation type="submission" date="2016-01" db="EMBL/GenBank/DDBJ databases">
        <title>Reference transcriptome for the parasite Schistocephalus solidus: insights into the molecular evolution of parasitism.</title>
        <authorList>
            <person name="Hebert F.O."/>
            <person name="Grambauer S."/>
            <person name="Barber I."/>
            <person name="Landry C.R."/>
            <person name="Aubin-Horth N."/>
        </authorList>
    </citation>
    <scope>NUCLEOTIDE SEQUENCE</scope>
</reference>
<accession>A0A0X3PZ31</accession>
<name>A0A0X3PZ31_SCHSO</name>
<dbReference type="Gene3D" id="2.40.160.110">
    <property type="match status" value="1"/>
</dbReference>
<proteinExistence type="predicted"/>
<dbReference type="AlphaFoldDB" id="A0A0X3PZ31"/>
<keyword evidence="1" id="KW-0812">Transmembrane</keyword>
<sequence length="478" mass="52913">TEGRLKTVKRSLPHSLYENCWPISKYLHNFLSAPQDILMVFNLPSVGLFHSLHVSFLVIALVFTFLFDGSNGSDTEKALKCVSASFSNGSVVSSLENITEYMEAGELSPVIRFLGICPGQPASVGIIMEMRAQFSVIFTTITGEEKCVTVSLCAKPGDPELQGIPRNTTNLTVSASRPARREVENKSKKKLDHRNASLHHQKIFSEIPLNRCSNTSRTLSLVIDVQTQEANASVLEPWLLEFTWKRTPEHYEVGEIGWSSVGVHAGTLSGTYSLTDVSLFLYLHDQLGLELINPNLVGRPFVVHAEAQNLFRVRAGDFYQCESEHHLLLTSPQSALTAFRTSLTASNEPYAADNLSRSVSNHGIRVILSTRNLRLQAFSDYNDEEFTGSGVICKEDIHEDHTVTLAFGATVCVVVAISMVGLMITRLREKDRDLQAIDASILKTKQQIILGRPVNRSTVPTGRPEDCCPPPPYRECPV</sequence>
<keyword evidence="1" id="KW-1133">Transmembrane helix</keyword>
<organism evidence="2">
    <name type="scientific">Schistocephalus solidus</name>
    <name type="common">Tapeworm</name>
    <dbReference type="NCBI Taxonomy" id="70667"/>
    <lineage>
        <taxon>Eukaryota</taxon>
        <taxon>Metazoa</taxon>
        <taxon>Spiralia</taxon>
        <taxon>Lophotrochozoa</taxon>
        <taxon>Platyhelminthes</taxon>
        <taxon>Cestoda</taxon>
        <taxon>Eucestoda</taxon>
        <taxon>Diphyllobothriidea</taxon>
        <taxon>Diphyllobothriidae</taxon>
        <taxon>Schistocephalus</taxon>
    </lineage>
</organism>